<evidence type="ECO:0000256" key="7">
    <source>
        <dbReference type="PROSITE-ProRule" id="PRU00169"/>
    </source>
</evidence>
<dbReference type="SMART" id="SM00388">
    <property type="entry name" value="HisKA"/>
    <property type="match status" value="1"/>
</dbReference>
<sequence length="722" mass="80061">MKSIGTKLFLFIALFTLFFSAFLLQRTHSLAKRLVDDTVHQQAALALQFNLSIRRYVDEKIRPVMYQLVGQEEFIPETMSTSYVSRSIFADVNEHFPELILKFSAEAPRNPLNQATPEELAIIDYFNLNPGAESWQGSVILNDAHYLAQFKPRRTEENCLNCHGSPEAAPVSLVERYGTEAGFNWPLGEVVATDTVGIPIDEIRAKMWTAIVGDLVILVFSLLLLLGGVFLLVRKLIGNRLASISANFEKVCRQDDDSVQLPRLTESSQDEIGSLAQSYNQLADKLHRYHQSMQEQLQARTAMTEQLRREITERMAAEKEKQEMERKILHVQKLESLGVLTGGIAHDFNNLLVPIVGNAELAKMVLPPDSPAHKQLADIITASQRASELCRQMLAYSGQGKLVTQQLDLSEVAREQAEMLAVSVDKKARIHYQLATTPLPIEGDATQIRQVIMNLITNASEALEGNEGDITIRTGSLTCDREYFKQNFNEEPPPGQYVFLEVEDTGCGMDAETAGRIFDPFFTTKFTGRGLGLAAVLGIIRGHHGAIRVYSEPGKGTVMKVLLPLAQPSDQAPVAAAEQPGIDPDWRGSGTILLVDDEEMVRTTGATILRAKGFEVITAGDGREAVDIVAQQPERIECVVLDMNMPVMDGAEAFQELRKIRPDLPVLLASGYNAQEIVQRFHGGKLAGFIQKPYQIEQLLGALQKIMQPAEAPQAQEEKTRS</sequence>
<dbReference type="STRING" id="589865.DaAHT2_0932"/>
<keyword evidence="9" id="KW-1133">Transmembrane helix</keyword>
<dbReference type="GO" id="GO:0000155">
    <property type="term" value="F:phosphorelay sensor kinase activity"/>
    <property type="evidence" value="ECO:0007669"/>
    <property type="project" value="InterPro"/>
</dbReference>
<protein>
    <recommendedName>
        <fullName evidence="3">histidine kinase</fullName>
        <ecNumber evidence="3">2.7.13.3</ecNumber>
    </recommendedName>
</protein>
<evidence type="ECO:0000259" key="10">
    <source>
        <dbReference type="PROSITE" id="PS50109"/>
    </source>
</evidence>
<dbReference type="Gene3D" id="1.10.287.130">
    <property type="match status" value="1"/>
</dbReference>
<dbReference type="InterPro" id="IPR004358">
    <property type="entry name" value="Sig_transdc_His_kin-like_C"/>
</dbReference>
<dbReference type="InterPro" id="IPR005467">
    <property type="entry name" value="His_kinase_dom"/>
</dbReference>
<feature type="modified residue" description="4-aspartylphosphate" evidence="7">
    <location>
        <position position="642"/>
    </location>
</feature>
<dbReference type="CDD" id="cd06225">
    <property type="entry name" value="HAMP"/>
    <property type="match status" value="1"/>
</dbReference>
<evidence type="ECO:0000256" key="9">
    <source>
        <dbReference type="SAM" id="Phobius"/>
    </source>
</evidence>
<keyword evidence="4 7" id="KW-0597">Phosphoprotein</keyword>
<dbReference type="RefSeq" id="WP_013163165.1">
    <property type="nucleotide sequence ID" value="NC_014216.1"/>
</dbReference>
<dbReference type="Gene3D" id="6.10.340.10">
    <property type="match status" value="1"/>
</dbReference>
<dbReference type="InterPro" id="IPR036097">
    <property type="entry name" value="HisK_dim/P_sf"/>
</dbReference>
<dbReference type="Gene3D" id="3.30.565.10">
    <property type="entry name" value="Histidine kinase-like ATPase, C-terminal domain"/>
    <property type="match status" value="1"/>
</dbReference>
<evidence type="ECO:0000313" key="13">
    <source>
        <dbReference type="EMBL" id="ADH85635.1"/>
    </source>
</evidence>
<dbReference type="Pfam" id="PF02518">
    <property type="entry name" value="HATPase_c"/>
    <property type="match status" value="1"/>
</dbReference>
<organism evidence="13 14">
    <name type="scientific">Desulfurivibrio alkaliphilus (strain DSM 19089 / UNIQEM U267 / AHT2)</name>
    <dbReference type="NCBI Taxonomy" id="589865"/>
    <lineage>
        <taxon>Bacteria</taxon>
        <taxon>Pseudomonadati</taxon>
        <taxon>Thermodesulfobacteriota</taxon>
        <taxon>Desulfobulbia</taxon>
        <taxon>Desulfobulbales</taxon>
        <taxon>Desulfobulbaceae</taxon>
        <taxon>Desulfurivibrio</taxon>
    </lineage>
</organism>
<feature type="transmembrane region" description="Helical" evidence="9">
    <location>
        <begin position="207"/>
        <end position="233"/>
    </location>
</feature>
<dbReference type="GO" id="GO:0016020">
    <property type="term" value="C:membrane"/>
    <property type="evidence" value="ECO:0007669"/>
    <property type="project" value="UniProtKB-SubCell"/>
</dbReference>
<evidence type="ECO:0000259" key="12">
    <source>
        <dbReference type="PROSITE" id="PS50885"/>
    </source>
</evidence>
<dbReference type="eggNOG" id="COG4191">
    <property type="taxonomic scope" value="Bacteria"/>
</dbReference>
<evidence type="ECO:0000256" key="8">
    <source>
        <dbReference type="SAM" id="Coils"/>
    </source>
</evidence>
<feature type="coiled-coil region" evidence="8">
    <location>
        <begin position="307"/>
        <end position="337"/>
    </location>
</feature>
<dbReference type="PROSITE" id="PS50109">
    <property type="entry name" value="HIS_KIN"/>
    <property type="match status" value="1"/>
</dbReference>
<keyword evidence="14" id="KW-1185">Reference proteome</keyword>
<dbReference type="InterPro" id="IPR011006">
    <property type="entry name" value="CheY-like_superfamily"/>
</dbReference>
<comment type="catalytic activity">
    <reaction evidence="1">
        <text>ATP + protein L-histidine = ADP + protein N-phospho-L-histidine.</text>
        <dbReference type="EC" id="2.7.13.3"/>
    </reaction>
</comment>
<dbReference type="SUPFAM" id="SSF47384">
    <property type="entry name" value="Homodimeric domain of signal transducing histidine kinase"/>
    <property type="match status" value="1"/>
</dbReference>
<keyword evidence="5" id="KW-0808">Transferase</keyword>
<dbReference type="Pfam" id="PF00672">
    <property type="entry name" value="HAMP"/>
    <property type="match status" value="1"/>
</dbReference>
<keyword evidence="8" id="KW-0175">Coiled coil</keyword>
<dbReference type="HOGENOM" id="CLU_000445_114_51_7"/>
<dbReference type="Gene3D" id="3.40.50.2300">
    <property type="match status" value="1"/>
</dbReference>
<dbReference type="InterPro" id="IPR036890">
    <property type="entry name" value="HATPase_C_sf"/>
</dbReference>
<dbReference type="InterPro" id="IPR003660">
    <property type="entry name" value="HAMP_dom"/>
</dbReference>
<dbReference type="PROSITE" id="PS50885">
    <property type="entry name" value="HAMP"/>
    <property type="match status" value="1"/>
</dbReference>
<dbReference type="CDD" id="cd00082">
    <property type="entry name" value="HisKA"/>
    <property type="match status" value="1"/>
</dbReference>
<dbReference type="KEGG" id="dak:DaAHT2_0932"/>
<evidence type="ECO:0000256" key="2">
    <source>
        <dbReference type="ARBA" id="ARBA00004370"/>
    </source>
</evidence>
<dbReference type="Pfam" id="PF11845">
    <property type="entry name" value="Tll0287-like"/>
    <property type="match status" value="1"/>
</dbReference>
<dbReference type="OrthoDB" id="45683at2"/>
<name>D6Z260_DESAT</name>
<feature type="domain" description="Histidine kinase" evidence="10">
    <location>
        <begin position="343"/>
        <end position="567"/>
    </location>
</feature>
<dbReference type="AlphaFoldDB" id="D6Z260"/>
<dbReference type="InterPro" id="IPR003594">
    <property type="entry name" value="HATPase_dom"/>
</dbReference>
<evidence type="ECO:0000256" key="4">
    <source>
        <dbReference type="ARBA" id="ARBA00022553"/>
    </source>
</evidence>
<reference evidence="14" key="1">
    <citation type="submission" date="2010-02" db="EMBL/GenBank/DDBJ databases">
        <title>Complete sequence of Desulfurivibrio alkaliphilus AHT2.</title>
        <authorList>
            <consortium name="US DOE Joint Genome Institute"/>
            <person name="Pitluck S."/>
            <person name="Chertkov O."/>
            <person name="Detter J.C."/>
            <person name="Han C."/>
            <person name="Tapia R."/>
            <person name="Larimer F."/>
            <person name="Land M."/>
            <person name="Hauser L."/>
            <person name="Kyrpides N."/>
            <person name="Mikhailova N."/>
            <person name="Sorokin D.Y."/>
            <person name="Muyzer G."/>
            <person name="Woyke T."/>
        </authorList>
    </citation>
    <scope>NUCLEOTIDE SEQUENCE [LARGE SCALE GENOMIC DNA]</scope>
    <source>
        <strain evidence="14">DSM 19089 / UNIQEM U267 / AHT2</strain>
    </source>
</reference>
<dbReference type="InterPro" id="IPR003661">
    <property type="entry name" value="HisK_dim/P_dom"/>
</dbReference>
<dbReference type="PANTHER" id="PTHR43065:SF42">
    <property type="entry name" value="TWO-COMPONENT SENSOR PPRA"/>
    <property type="match status" value="1"/>
</dbReference>
<dbReference type="EMBL" id="CP001940">
    <property type="protein sequence ID" value="ADH85635.1"/>
    <property type="molecule type" value="Genomic_DNA"/>
</dbReference>
<dbReference type="eggNOG" id="COG0784">
    <property type="taxonomic scope" value="Bacteria"/>
</dbReference>
<evidence type="ECO:0000256" key="1">
    <source>
        <dbReference type="ARBA" id="ARBA00000085"/>
    </source>
</evidence>
<proteinExistence type="predicted"/>
<evidence type="ECO:0000256" key="6">
    <source>
        <dbReference type="ARBA" id="ARBA00022777"/>
    </source>
</evidence>
<evidence type="ECO:0000256" key="5">
    <source>
        <dbReference type="ARBA" id="ARBA00022679"/>
    </source>
</evidence>
<keyword evidence="6 13" id="KW-0418">Kinase</keyword>
<keyword evidence="9" id="KW-0472">Membrane</keyword>
<dbReference type="SMART" id="SM00387">
    <property type="entry name" value="HATPase_c"/>
    <property type="match status" value="1"/>
</dbReference>
<evidence type="ECO:0000256" key="3">
    <source>
        <dbReference type="ARBA" id="ARBA00012438"/>
    </source>
</evidence>
<dbReference type="SUPFAM" id="SSF52172">
    <property type="entry name" value="CheY-like"/>
    <property type="match status" value="1"/>
</dbReference>
<keyword evidence="9" id="KW-0812">Transmembrane</keyword>
<comment type="subcellular location">
    <subcellularLocation>
        <location evidence="2">Membrane</location>
    </subcellularLocation>
</comment>
<dbReference type="Pfam" id="PF00072">
    <property type="entry name" value="Response_reg"/>
    <property type="match status" value="1"/>
</dbReference>
<feature type="domain" description="HAMP" evidence="12">
    <location>
        <begin position="263"/>
        <end position="291"/>
    </location>
</feature>
<dbReference type="InParanoid" id="D6Z260"/>
<gene>
    <name evidence="13" type="ordered locus">DaAHT2_0932</name>
</gene>
<feature type="domain" description="Response regulatory" evidence="11">
    <location>
        <begin position="591"/>
        <end position="707"/>
    </location>
</feature>
<dbReference type="InterPro" id="IPR001789">
    <property type="entry name" value="Sig_transdc_resp-reg_receiver"/>
</dbReference>
<evidence type="ECO:0000313" key="14">
    <source>
        <dbReference type="Proteomes" id="UP000001508"/>
    </source>
</evidence>
<dbReference type="PANTHER" id="PTHR43065">
    <property type="entry name" value="SENSOR HISTIDINE KINASE"/>
    <property type="match status" value="1"/>
</dbReference>
<evidence type="ECO:0000259" key="11">
    <source>
        <dbReference type="PROSITE" id="PS50110"/>
    </source>
</evidence>
<dbReference type="PRINTS" id="PR00344">
    <property type="entry name" value="BCTRLSENSOR"/>
</dbReference>
<dbReference type="SMART" id="SM00448">
    <property type="entry name" value="REC"/>
    <property type="match status" value="1"/>
</dbReference>
<dbReference type="EC" id="2.7.13.3" evidence="3"/>
<dbReference type="InterPro" id="IPR021796">
    <property type="entry name" value="Tll0287-like_dom"/>
</dbReference>
<dbReference type="Proteomes" id="UP000001508">
    <property type="component" value="Chromosome"/>
</dbReference>
<dbReference type="SUPFAM" id="SSF55874">
    <property type="entry name" value="ATPase domain of HSP90 chaperone/DNA topoisomerase II/histidine kinase"/>
    <property type="match status" value="1"/>
</dbReference>
<accession>D6Z260</accession>
<dbReference type="PROSITE" id="PS50110">
    <property type="entry name" value="RESPONSE_REGULATORY"/>
    <property type="match status" value="1"/>
</dbReference>